<dbReference type="InterPro" id="IPR000160">
    <property type="entry name" value="GGDEF_dom"/>
</dbReference>
<feature type="domain" description="EAL" evidence="8">
    <location>
        <begin position="575"/>
        <end position="829"/>
    </location>
</feature>
<dbReference type="CDD" id="cd01948">
    <property type="entry name" value="EAL"/>
    <property type="match status" value="1"/>
</dbReference>
<dbReference type="EMBL" id="QNSE01000011">
    <property type="protein sequence ID" value="RBP80483.1"/>
    <property type="molecule type" value="Genomic_DNA"/>
</dbReference>
<dbReference type="Pfam" id="PF08269">
    <property type="entry name" value="dCache_2"/>
    <property type="match status" value="1"/>
</dbReference>
<dbReference type="PANTHER" id="PTHR44757">
    <property type="entry name" value="DIGUANYLATE CYCLASE DGCP"/>
    <property type="match status" value="1"/>
</dbReference>
<dbReference type="OrthoDB" id="8416215at2"/>
<evidence type="ECO:0000313" key="11">
    <source>
        <dbReference type="Proteomes" id="UP000252792"/>
    </source>
</evidence>
<comment type="subcellular location">
    <subcellularLocation>
        <location evidence="1">Cell membrane</location>
        <topology evidence="1">Multi-pass membrane protein</topology>
    </subcellularLocation>
</comment>
<dbReference type="PANTHER" id="PTHR44757:SF2">
    <property type="entry name" value="BIOFILM ARCHITECTURE MAINTENANCE PROTEIN MBAA"/>
    <property type="match status" value="1"/>
</dbReference>
<keyword evidence="3 7" id="KW-0812">Transmembrane</keyword>
<dbReference type="RefSeq" id="WP_113917559.1">
    <property type="nucleotide sequence ID" value="NZ_QNSE01000011.1"/>
</dbReference>
<feature type="domain" description="GGDEF" evidence="9">
    <location>
        <begin position="433"/>
        <end position="566"/>
    </location>
</feature>
<evidence type="ECO:0000256" key="2">
    <source>
        <dbReference type="ARBA" id="ARBA00022475"/>
    </source>
</evidence>
<name>A0A366J091_9GAMM</name>
<dbReference type="InterPro" id="IPR029787">
    <property type="entry name" value="Nucleotide_cyclase"/>
</dbReference>
<dbReference type="InterPro" id="IPR033480">
    <property type="entry name" value="sCache_2"/>
</dbReference>
<proteinExistence type="predicted"/>
<evidence type="ECO:0000313" key="10">
    <source>
        <dbReference type="EMBL" id="RBP80483.1"/>
    </source>
</evidence>
<dbReference type="SMART" id="SM01049">
    <property type="entry name" value="Cache_2"/>
    <property type="match status" value="1"/>
</dbReference>
<evidence type="ECO:0000256" key="1">
    <source>
        <dbReference type="ARBA" id="ARBA00004651"/>
    </source>
</evidence>
<feature type="coiled-coil region" evidence="6">
    <location>
        <begin position="30"/>
        <end position="87"/>
    </location>
</feature>
<dbReference type="NCBIfam" id="TIGR00254">
    <property type="entry name" value="GGDEF"/>
    <property type="match status" value="1"/>
</dbReference>
<dbReference type="PROSITE" id="PS50883">
    <property type="entry name" value="EAL"/>
    <property type="match status" value="1"/>
</dbReference>
<dbReference type="Pfam" id="PF00563">
    <property type="entry name" value="EAL"/>
    <property type="match status" value="1"/>
</dbReference>
<dbReference type="GO" id="GO:0005886">
    <property type="term" value="C:plasma membrane"/>
    <property type="evidence" value="ECO:0007669"/>
    <property type="project" value="UniProtKB-SubCell"/>
</dbReference>
<dbReference type="InterPro" id="IPR001633">
    <property type="entry name" value="EAL_dom"/>
</dbReference>
<accession>A0A366J091</accession>
<feature type="transmembrane region" description="Helical" evidence="7">
    <location>
        <begin position="12"/>
        <end position="33"/>
    </location>
</feature>
<protein>
    <submittedName>
        <fullName evidence="10">Diguanylate cyclase/phosphodiesterase</fullName>
    </submittedName>
</protein>
<feature type="transmembrane region" description="Helical" evidence="7">
    <location>
        <begin position="352"/>
        <end position="375"/>
    </location>
</feature>
<keyword evidence="2" id="KW-1003">Cell membrane</keyword>
<evidence type="ECO:0000256" key="6">
    <source>
        <dbReference type="SAM" id="Coils"/>
    </source>
</evidence>
<dbReference type="Pfam" id="PF00990">
    <property type="entry name" value="GGDEF"/>
    <property type="match status" value="1"/>
</dbReference>
<organism evidence="10 11">
    <name type="scientific">Marinomonas rhizomae</name>
    <dbReference type="NCBI Taxonomy" id="491948"/>
    <lineage>
        <taxon>Bacteria</taxon>
        <taxon>Pseudomonadati</taxon>
        <taxon>Pseudomonadota</taxon>
        <taxon>Gammaproteobacteria</taxon>
        <taxon>Oceanospirillales</taxon>
        <taxon>Oceanospirillaceae</taxon>
        <taxon>Marinomonas</taxon>
    </lineage>
</organism>
<evidence type="ECO:0000259" key="9">
    <source>
        <dbReference type="PROSITE" id="PS50887"/>
    </source>
</evidence>
<dbReference type="SUPFAM" id="SSF55073">
    <property type="entry name" value="Nucleotide cyclase"/>
    <property type="match status" value="1"/>
</dbReference>
<evidence type="ECO:0000256" key="5">
    <source>
        <dbReference type="ARBA" id="ARBA00023136"/>
    </source>
</evidence>
<dbReference type="InterPro" id="IPR052155">
    <property type="entry name" value="Biofilm_reg_signaling"/>
</dbReference>
<dbReference type="SUPFAM" id="SSF141868">
    <property type="entry name" value="EAL domain-like"/>
    <property type="match status" value="1"/>
</dbReference>
<reference evidence="10 11" key="1">
    <citation type="submission" date="2018-06" db="EMBL/GenBank/DDBJ databases">
        <title>Genomic Encyclopedia of Type Strains, Phase III (KMG-III): the genomes of soil and plant-associated and newly described type strains.</title>
        <authorList>
            <person name="Whitman W."/>
        </authorList>
    </citation>
    <scope>NUCLEOTIDE SEQUENCE [LARGE SCALE GENOMIC DNA]</scope>
    <source>
        <strain evidence="10 11">CECT 7377</strain>
    </source>
</reference>
<dbReference type="SMART" id="SM00267">
    <property type="entry name" value="GGDEF"/>
    <property type="match status" value="1"/>
</dbReference>
<dbReference type="InterPro" id="IPR035919">
    <property type="entry name" value="EAL_sf"/>
</dbReference>
<keyword evidence="4 7" id="KW-1133">Transmembrane helix</keyword>
<keyword evidence="5 7" id="KW-0472">Membrane</keyword>
<evidence type="ECO:0000259" key="8">
    <source>
        <dbReference type="PROSITE" id="PS50883"/>
    </source>
</evidence>
<keyword evidence="11" id="KW-1185">Reference proteome</keyword>
<dbReference type="Gene3D" id="3.20.20.450">
    <property type="entry name" value="EAL domain"/>
    <property type="match status" value="1"/>
</dbReference>
<dbReference type="InterPro" id="IPR043128">
    <property type="entry name" value="Rev_trsase/Diguanyl_cyclase"/>
</dbReference>
<evidence type="ECO:0000256" key="4">
    <source>
        <dbReference type="ARBA" id="ARBA00022989"/>
    </source>
</evidence>
<dbReference type="CDD" id="cd01949">
    <property type="entry name" value="GGDEF"/>
    <property type="match status" value="1"/>
</dbReference>
<dbReference type="AlphaFoldDB" id="A0A366J091"/>
<gene>
    <name evidence="10" type="ORF">DFP80_1116</name>
</gene>
<dbReference type="Gene3D" id="3.30.450.20">
    <property type="entry name" value="PAS domain"/>
    <property type="match status" value="2"/>
</dbReference>
<dbReference type="Gene3D" id="3.30.70.270">
    <property type="match status" value="1"/>
</dbReference>
<keyword evidence="6" id="KW-0175">Coiled coil</keyword>
<dbReference type="SMART" id="SM00052">
    <property type="entry name" value="EAL"/>
    <property type="match status" value="1"/>
</dbReference>
<dbReference type="InterPro" id="IPR004010">
    <property type="entry name" value="Double_Cache_2"/>
</dbReference>
<sequence>MSSLDNKQLLNLIRYAPVVVVFVFALAVNLIAIKDNRNQAELSIKNLREELIFQRKDSIRSQVHQVYKQVLLEQSQSENELKNLSKQRVYEAFGIANHIYATNMGKSKAEVSKLIIEALRSIRFFDGRGYFFIIANDGTSIMNSAYPSLEGTSTWNLQSSKGHFMTREMLKLTESKGEGALKWLYKKPGSVNEQEAEKIGYIKKFEPYDWSIGTGEYLTDFEEDVKTSLLTWFSGYEYGEDGYFFVIDRNGTLLAHHRNDFLGLNVSVGSKLDHQLVDDISAQVENGGGYVRFLKPLTLSGDVTLEQVSYVKEIKEWDWIIGTGFSAQTFEKHIRVKEEQLTELNNQSLMRLVYLTIISMFFLTLSSLYVGNLIARRFGAFQNQIKADFKELNNTKNEMEYMALHDSLTGLPNRLLLQQDIAERIQLAKLNGGKIAIMFVDLDNFKNVNDLHGHHAGDLLLDAVAERFKGIMDVHSSVSRFGGDEFVFCFSNLTSKAEAEDKAKLIRGALLAPVVIEGRSLNVSCSIGVSMYPEDSTNLETLISQADTVLYKSKADKKGQFLFYNNSISEQVKRKMNIESELICAIEKHQLSVNYQPQIRVSDEKLVSVEALIRWQHPQLGCIYPDEFISIAEETGIINELGLFVFKKACEDIYALSPNGKEALKLSVNISPVQLLEPDFGPLLLDICHEVGIDPERITLELTENIFIHRLDIVQPLLSKLRQLGFALSLDDFGTGYSSLSYINSLPLTEIKIDRSFINKFLEFYQSDMLVRMIIEIGRLCGLLVVAEGVETKEQFKKLLSYGCHRVQGYYFDRPLTIEKLSEKIILSQPETGSSTYLREE</sequence>
<dbReference type="PROSITE" id="PS50887">
    <property type="entry name" value="GGDEF"/>
    <property type="match status" value="1"/>
</dbReference>
<evidence type="ECO:0000256" key="7">
    <source>
        <dbReference type="SAM" id="Phobius"/>
    </source>
</evidence>
<comment type="caution">
    <text evidence="10">The sequence shown here is derived from an EMBL/GenBank/DDBJ whole genome shotgun (WGS) entry which is preliminary data.</text>
</comment>
<dbReference type="Proteomes" id="UP000252792">
    <property type="component" value="Unassembled WGS sequence"/>
</dbReference>
<evidence type="ECO:0000256" key="3">
    <source>
        <dbReference type="ARBA" id="ARBA00022692"/>
    </source>
</evidence>